<evidence type="ECO:0000256" key="1">
    <source>
        <dbReference type="SAM" id="MobiDB-lite"/>
    </source>
</evidence>
<dbReference type="AlphaFoldDB" id="A0A2V2US05"/>
<dbReference type="VEuPathDB" id="TriTrypDB:C4B63_151g29"/>
<sequence>MDKARPFEYVYRLPATTIEELRYAECVYDRQVLLNETWQSYALRKGRINEVDDEHVKWITRTWDEEEKARVDQRSFLDMSNAQGEKQIFAREENLMLKRKKSAATVAHIMAHQEHLLSDRIVCRHNLYVDFDLLQENKFIGEQNIIFIEEEFLRLFQEKGLDGFCDALFLISECHRIFCLMKLNSRLRREEEERRRIREEQERAIEEERKREELRQKELEEAERARQEALEQAKMLERKKREEERRAKARSERERLKSHHGVHEIGLSEDKSQTLALVDEVLPVTENSPSVLEKLVLNN</sequence>
<feature type="region of interest" description="Disordered" evidence="1">
    <location>
        <begin position="234"/>
        <end position="268"/>
    </location>
</feature>
<dbReference type="VEuPathDB" id="TriTrypDB:ECC02_004117"/>
<dbReference type="VEuPathDB" id="TriTrypDB:TcCL_Unassigned04477"/>
<name>A0A2V2US05_TRYCR</name>
<organism evidence="2 3">
    <name type="scientific">Trypanosoma cruzi</name>
    <dbReference type="NCBI Taxonomy" id="5693"/>
    <lineage>
        <taxon>Eukaryota</taxon>
        <taxon>Discoba</taxon>
        <taxon>Euglenozoa</taxon>
        <taxon>Kinetoplastea</taxon>
        <taxon>Metakinetoplastina</taxon>
        <taxon>Trypanosomatida</taxon>
        <taxon>Trypanosomatidae</taxon>
        <taxon>Trypanosoma</taxon>
        <taxon>Schizotrypanum</taxon>
    </lineage>
</organism>
<evidence type="ECO:0000313" key="3">
    <source>
        <dbReference type="Proteomes" id="UP000246121"/>
    </source>
</evidence>
<proteinExistence type="predicted"/>
<dbReference type="VEuPathDB" id="TriTrypDB:TcG_09954"/>
<dbReference type="VEuPathDB" id="TriTrypDB:TCDM_09548"/>
<dbReference type="VEuPathDB" id="TriTrypDB:TcBrA4_0011120"/>
<accession>A0A2V2US05</accession>
<evidence type="ECO:0000313" key="2">
    <source>
        <dbReference type="EMBL" id="PWU85608.1"/>
    </source>
</evidence>
<dbReference type="VEuPathDB" id="TriTrypDB:C3747_11g28"/>
<dbReference type="EMBL" id="PRFA01000151">
    <property type="protein sequence ID" value="PWU85608.1"/>
    <property type="molecule type" value="Genomic_DNA"/>
</dbReference>
<comment type="caution">
    <text evidence="2">The sequence shown here is derived from an EMBL/GenBank/DDBJ whole genome shotgun (WGS) entry which is preliminary data.</text>
</comment>
<dbReference type="VEuPathDB" id="TriTrypDB:BCY84_09301"/>
<gene>
    <name evidence="2" type="ORF">C4B63_151g29</name>
</gene>
<dbReference type="VEuPathDB" id="TriTrypDB:TcCLB.420369.40"/>
<dbReference type="VEuPathDB" id="TriTrypDB:Tc_MARK_105"/>
<protein>
    <submittedName>
        <fullName evidence="2">Uncharacterized protein</fullName>
    </submittedName>
</protein>
<dbReference type="VEuPathDB" id="TriTrypDB:TCSYLVIO_001280"/>
<reference evidence="2 3" key="1">
    <citation type="journal article" date="2018" name="Microb. Genom.">
        <title>Expanding an expanded genome: long-read sequencing of Trypanosoma cruzi.</title>
        <authorList>
            <person name="Berna L."/>
            <person name="Rodriguez M."/>
            <person name="Chiribao M.L."/>
            <person name="Parodi-Talice A."/>
            <person name="Pita S."/>
            <person name="Rijo G."/>
            <person name="Alvarez-Valin F."/>
            <person name="Robello C."/>
        </authorList>
    </citation>
    <scope>NUCLEOTIDE SEQUENCE [LARGE SCALE GENOMIC DNA]</scope>
    <source>
        <strain evidence="2 3">Dm28c</strain>
    </source>
</reference>
<dbReference type="OrthoDB" id="249479at2759"/>
<dbReference type="Proteomes" id="UP000246121">
    <property type="component" value="Unassembled WGS sequence"/>
</dbReference>
<dbReference type="VEuPathDB" id="TriTrypDB:TcYC6_0084060"/>